<dbReference type="Pfam" id="PF00111">
    <property type="entry name" value="Fer2"/>
    <property type="match status" value="1"/>
</dbReference>
<proteinExistence type="predicted"/>
<dbReference type="Gene3D" id="3.10.20.30">
    <property type="match status" value="1"/>
</dbReference>
<dbReference type="Proteomes" id="UP000594688">
    <property type="component" value="Chromosome"/>
</dbReference>
<protein>
    <submittedName>
        <fullName evidence="2">2Fe-2S iron-sulfur cluster binding domain-containing protein</fullName>
    </submittedName>
</protein>
<dbReference type="InterPro" id="IPR012675">
    <property type="entry name" value="Beta-grasp_dom_sf"/>
</dbReference>
<dbReference type="InterPro" id="IPR001041">
    <property type="entry name" value="2Fe-2S_ferredoxin-type"/>
</dbReference>
<sequence length="101" mass="10982">MPKITVEDSVTGKTQTFKIGYGGNLREAAQSKGISLYKGMNEQLNCHGMGSCGTCLIEVEPLENVDGHTIIEKLHKIGDNKKLGCRTKVYGDITIKAKLVD</sequence>
<dbReference type="KEGG" id="nli:G3M70_08740"/>
<dbReference type="AlphaFoldDB" id="A0A7T0FZV8"/>
<evidence type="ECO:0000259" key="1">
    <source>
        <dbReference type="PROSITE" id="PS51085"/>
    </source>
</evidence>
<organism evidence="2 3">
    <name type="scientific">Candidatus Nitronauta litoralis</name>
    <dbReference type="NCBI Taxonomy" id="2705533"/>
    <lineage>
        <taxon>Bacteria</taxon>
        <taxon>Pseudomonadati</taxon>
        <taxon>Nitrospinota/Tectimicrobiota group</taxon>
        <taxon>Nitrospinota</taxon>
        <taxon>Nitrospinia</taxon>
        <taxon>Nitrospinales</taxon>
        <taxon>Nitrospinaceae</taxon>
        <taxon>Candidatus Nitronauta</taxon>
    </lineage>
</organism>
<gene>
    <name evidence="2" type="ORF">G3M70_08740</name>
</gene>
<dbReference type="EMBL" id="CP048685">
    <property type="protein sequence ID" value="QPJ61955.1"/>
    <property type="molecule type" value="Genomic_DNA"/>
</dbReference>
<feature type="domain" description="2Fe-2S ferredoxin-type" evidence="1">
    <location>
        <begin position="2"/>
        <end position="101"/>
    </location>
</feature>
<reference evidence="2 3" key="1">
    <citation type="submission" date="2020-02" db="EMBL/GenBank/DDBJ databases">
        <title>Genomic and physiological characterization of two novel Nitrospinaceae genera.</title>
        <authorList>
            <person name="Mueller A.J."/>
            <person name="Jung M.-Y."/>
            <person name="Strachan C.R."/>
            <person name="Herbold C.W."/>
            <person name="Kirkegaard R.H."/>
            <person name="Daims H."/>
        </authorList>
    </citation>
    <scope>NUCLEOTIDE SEQUENCE [LARGE SCALE GENOMIC DNA]</scope>
    <source>
        <strain evidence="2">EB</strain>
    </source>
</reference>
<dbReference type="CDD" id="cd00207">
    <property type="entry name" value="fer2"/>
    <property type="match status" value="1"/>
</dbReference>
<evidence type="ECO:0000313" key="3">
    <source>
        <dbReference type="Proteomes" id="UP000594688"/>
    </source>
</evidence>
<accession>A0A7T0FZV8</accession>
<name>A0A7T0FZV8_9BACT</name>
<dbReference type="PROSITE" id="PS51085">
    <property type="entry name" value="2FE2S_FER_2"/>
    <property type="match status" value="1"/>
</dbReference>
<dbReference type="InterPro" id="IPR036010">
    <property type="entry name" value="2Fe-2S_ferredoxin-like_sf"/>
</dbReference>
<dbReference type="SUPFAM" id="SSF54292">
    <property type="entry name" value="2Fe-2S ferredoxin-like"/>
    <property type="match status" value="1"/>
</dbReference>
<dbReference type="GO" id="GO:0051536">
    <property type="term" value="F:iron-sulfur cluster binding"/>
    <property type="evidence" value="ECO:0007669"/>
    <property type="project" value="InterPro"/>
</dbReference>
<evidence type="ECO:0000313" key="2">
    <source>
        <dbReference type="EMBL" id="QPJ61955.1"/>
    </source>
</evidence>